<dbReference type="Gene3D" id="3.30.70.1020">
    <property type="entry name" value="Trehalose-6-phosphate phosphatase related protein, domain 2"/>
    <property type="match status" value="1"/>
</dbReference>
<comment type="caution">
    <text evidence="5">The sequence shown here is derived from an EMBL/GenBank/DDBJ whole genome shotgun (WGS) entry which is preliminary data.</text>
</comment>
<dbReference type="NCBIfam" id="TIGR00685">
    <property type="entry name" value="T6PP"/>
    <property type="match status" value="1"/>
</dbReference>
<comment type="similarity">
    <text evidence="2 4">Belongs to the trehalose phosphatase family.</text>
</comment>
<evidence type="ECO:0000256" key="2">
    <source>
        <dbReference type="ARBA" id="ARBA00008770"/>
    </source>
</evidence>
<evidence type="ECO:0000256" key="4">
    <source>
        <dbReference type="RuleBase" id="RU361117"/>
    </source>
</evidence>
<dbReference type="GO" id="GO:0005992">
    <property type="term" value="P:trehalose biosynthetic process"/>
    <property type="evidence" value="ECO:0007669"/>
    <property type="project" value="UniProtKB-UniPathway"/>
</dbReference>
<reference evidence="5 6" key="1">
    <citation type="journal article" date="2016" name="Nat. Commun.">
        <title>Thousands of microbial genomes shed light on interconnected biogeochemical processes in an aquifer system.</title>
        <authorList>
            <person name="Anantharaman K."/>
            <person name="Brown C.T."/>
            <person name="Hug L.A."/>
            <person name="Sharon I."/>
            <person name="Castelle C.J."/>
            <person name="Probst A.J."/>
            <person name="Thomas B.C."/>
            <person name="Singh A."/>
            <person name="Wilkins M.J."/>
            <person name="Karaoz U."/>
            <person name="Brodie E.L."/>
            <person name="Williams K.H."/>
            <person name="Hubbard S.S."/>
            <person name="Banfield J.F."/>
        </authorList>
    </citation>
    <scope>NUCLEOTIDE SEQUENCE [LARGE SCALE GENOMIC DNA]</scope>
</reference>
<dbReference type="STRING" id="1802223.A2358_00325"/>
<dbReference type="PANTHER" id="PTHR43768">
    <property type="entry name" value="TREHALOSE 6-PHOSPHATE PHOSPHATASE"/>
    <property type="match status" value="1"/>
</dbReference>
<gene>
    <name evidence="5" type="ORF">A2358_00325</name>
</gene>
<dbReference type="PANTHER" id="PTHR43768:SF3">
    <property type="entry name" value="TREHALOSE 6-PHOSPHATE PHOSPHATASE"/>
    <property type="match status" value="1"/>
</dbReference>
<comment type="pathway">
    <text evidence="1 4">Glycan biosynthesis; trehalose biosynthesis.</text>
</comment>
<evidence type="ECO:0000313" key="6">
    <source>
        <dbReference type="Proteomes" id="UP000178650"/>
    </source>
</evidence>
<comment type="cofactor">
    <cofactor evidence="4">
        <name>Mg(2+)</name>
        <dbReference type="ChEBI" id="CHEBI:18420"/>
    </cofactor>
</comment>
<dbReference type="InterPro" id="IPR036412">
    <property type="entry name" value="HAD-like_sf"/>
</dbReference>
<dbReference type="Gene3D" id="3.40.50.1000">
    <property type="entry name" value="HAD superfamily/HAD-like"/>
    <property type="match status" value="1"/>
</dbReference>
<protein>
    <recommendedName>
        <fullName evidence="4">Trehalose 6-phosphate phosphatase</fullName>
        <ecNumber evidence="4">3.1.3.12</ecNumber>
    </recommendedName>
</protein>
<evidence type="ECO:0000313" key="5">
    <source>
        <dbReference type="EMBL" id="OGZ79397.1"/>
    </source>
</evidence>
<dbReference type="InterPro" id="IPR003337">
    <property type="entry name" value="Trehalose_PPase"/>
</dbReference>
<keyword evidence="3 4" id="KW-0378">Hydrolase</keyword>
<evidence type="ECO:0000256" key="3">
    <source>
        <dbReference type="ARBA" id="ARBA00022801"/>
    </source>
</evidence>
<comment type="catalytic activity">
    <reaction evidence="4">
        <text>alpha,alpha-trehalose 6-phosphate + H2O = alpha,alpha-trehalose + phosphate</text>
        <dbReference type="Rhea" id="RHEA:23420"/>
        <dbReference type="ChEBI" id="CHEBI:15377"/>
        <dbReference type="ChEBI" id="CHEBI:16551"/>
        <dbReference type="ChEBI" id="CHEBI:43474"/>
        <dbReference type="ChEBI" id="CHEBI:58429"/>
        <dbReference type="EC" id="3.1.3.12"/>
    </reaction>
</comment>
<dbReference type="InterPro" id="IPR044651">
    <property type="entry name" value="OTSB-like"/>
</dbReference>
<dbReference type="InterPro" id="IPR023214">
    <property type="entry name" value="HAD_sf"/>
</dbReference>
<dbReference type="SUPFAM" id="SSF56784">
    <property type="entry name" value="HAD-like"/>
    <property type="match status" value="1"/>
</dbReference>
<dbReference type="GO" id="GO:0004805">
    <property type="term" value="F:trehalose-phosphatase activity"/>
    <property type="evidence" value="ECO:0007669"/>
    <property type="project" value="UniProtKB-EC"/>
</dbReference>
<dbReference type="Pfam" id="PF02358">
    <property type="entry name" value="Trehalose_PPase"/>
    <property type="match status" value="1"/>
</dbReference>
<dbReference type="NCBIfam" id="TIGR01484">
    <property type="entry name" value="HAD-SF-IIB"/>
    <property type="match status" value="1"/>
</dbReference>
<keyword evidence="4" id="KW-0460">Magnesium</keyword>
<proteinExistence type="inferred from homology"/>
<dbReference type="EC" id="3.1.3.12" evidence="4"/>
<dbReference type="UniPathway" id="UPA00299"/>
<dbReference type="GO" id="GO:0046872">
    <property type="term" value="F:metal ion binding"/>
    <property type="evidence" value="ECO:0007669"/>
    <property type="project" value="UniProtKB-KW"/>
</dbReference>
<dbReference type="Proteomes" id="UP000178650">
    <property type="component" value="Unassembled WGS sequence"/>
</dbReference>
<sequence length="259" mass="29801">MKDAEKYFSQIKKRIAESQGCVLILDFDGTLSKIAITPKDAFLKKSTKNILLKCLAKYPVAIASGRTLKDVKQKVGIKKINYAGNHGLDWQIAGKKHRVKVPQKIKKAIDRAANELSKFLISYPGIIFENKKLTLALHYRLLEKIKTRKFEKDFEKFILQPTYENLDLIKNIKAFELRPKINWTKADFVKVLLKYVKKKQTKYPLAIYIGDDVTDEDVFLGVKNIVSIRVGKNKKSSAKYFIKSQKEVNKFLSRLCSIN</sequence>
<dbReference type="InterPro" id="IPR006379">
    <property type="entry name" value="HAD-SF_hydro_IIB"/>
</dbReference>
<dbReference type="EMBL" id="MHPJ01000004">
    <property type="protein sequence ID" value="OGZ79397.1"/>
    <property type="molecule type" value="Genomic_DNA"/>
</dbReference>
<evidence type="ECO:0000256" key="1">
    <source>
        <dbReference type="ARBA" id="ARBA00005199"/>
    </source>
</evidence>
<accession>A0A1G2IXQ5</accession>
<organism evidence="5 6">
    <name type="scientific">Candidatus Staskawiczbacteria bacterium RIFOXYB1_FULL_37_44</name>
    <dbReference type="NCBI Taxonomy" id="1802223"/>
    <lineage>
        <taxon>Bacteria</taxon>
        <taxon>Candidatus Staskawicziibacteriota</taxon>
    </lineage>
</organism>
<keyword evidence="4" id="KW-0479">Metal-binding</keyword>
<dbReference type="AlphaFoldDB" id="A0A1G2IXQ5"/>
<name>A0A1G2IXQ5_9BACT</name>
<comment type="function">
    <text evidence="4">Removes the phosphate from trehalose 6-phosphate to produce free trehalose.</text>
</comment>